<dbReference type="Proteomes" id="UP000664761">
    <property type="component" value="Unassembled WGS sequence"/>
</dbReference>
<evidence type="ECO:0000259" key="6">
    <source>
        <dbReference type="Pfam" id="PF16998"/>
    </source>
</evidence>
<feature type="domain" description="Glycine zipper 2TM" evidence="5">
    <location>
        <begin position="81"/>
        <end position="122"/>
    </location>
</feature>
<dbReference type="InterPro" id="IPR032635">
    <property type="entry name" value="Anti_2"/>
</dbReference>
<evidence type="ECO:0000256" key="4">
    <source>
        <dbReference type="ARBA" id="ARBA00023288"/>
    </source>
</evidence>
<dbReference type="EMBL" id="JAFLNC010000002">
    <property type="protein sequence ID" value="MBO0333362.1"/>
    <property type="molecule type" value="Genomic_DNA"/>
</dbReference>
<protein>
    <recommendedName>
        <fullName evidence="3">17 kDa surface antigen</fullName>
    </recommendedName>
</protein>
<evidence type="ECO:0000256" key="2">
    <source>
        <dbReference type="ARBA" id="ARBA00008681"/>
    </source>
</evidence>
<proteinExistence type="inferred from homology"/>
<evidence type="ECO:0000256" key="1">
    <source>
        <dbReference type="ARBA" id="ARBA00004459"/>
    </source>
</evidence>
<comment type="caution">
    <text evidence="7">The sequence shown here is derived from an EMBL/GenBank/DDBJ whole genome shotgun (WGS) entry which is preliminary data.</text>
</comment>
<evidence type="ECO:0000259" key="5">
    <source>
        <dbReference type="Pfam" id="PF05433"/>
    </source>
</evidence>
<dbReference type="RefSeq" id="WP_207043607.1">
    <property type="nucleotide sequence ID" value="NZ_JAFLNC010000002.1"/>
</dbReference>
<accession>A0ABS3F4T6</accession>
<gene>
    <name evidence="7" type="ORF">J0X12_07045</name>
</gene>
<keyword evidence="4" id="KW-0449">Lipoprotein</keyword>
<organism evidence="7 8">
    <name type="scientific">Sneathiella sedimenti</name>
    <dbReference type="NCBI Taxonomy" id="2816034"/>
    <lineage>
        <taxon>Bacteria</taxon>
        <taxon>Pseudomonadati</taxon>
        <taxon>Pseudomonadota</taxon>
        <taxon>Alphaproteobacteria</taxon>
        <taxon>Sneathiellales</taxon>
        <taxon>Sneathiellaceae</taxon>
        <taxon>Sneathiella</taxon>
    </lineage>
</organism>
<evidence type="ECO:0000256" key="3">
    <source>
        <dbReference type="ARBA" id="ARBA00015281"/>
    </source>
</evidence>
<reference evidence="7 8" key="1">
    <citation type="submission" date="2021-03" db="EMBL/GenBank/DDBJ databases">
        <title>Sneathiella sp. CAU 1612 isolated from Kang Won-do.</title>
        <authorList>
            <person name="Kim W."/>
        </authorList>
    </citation>
    <scope>NUCLEOTIDE SEQUENCE [LARGE SCALE GENOMIC DNA]</scope>
    <source>
        <strain evidence="7 8">CAU 1612</strain>
    </source>
</reference>
<keyword evidence="8" id="KW-1185">Reference proteome</keyword>
<dbReference type="Pfam" id="PF05433">
    <property type="entry name" value="Rick_17kDa_Anti"/>
    <property type="match status" value="1"/>
</dbReference>
<evidence type="ECO:0000313" key="8">
    <source>
        <dbReference type="Proteomes" id="UP000664761"/>
    </source>
</evidence>
<evidence type="ECO:0000313" key="7">
    <source>
        <dbReference type="EMBL" id="MBO0333362.1"/>
    </source>
</evidence>
<sequence>MTKRSAAKTQWQPGKTALVCILALGFAVVDIVPVKADPPPWAPAHGYRNKHKNKNKGKNKTYVVAPVPFGIDTGKCNRELLGSVLGAAAGGAAGSQIGKGDGKLVAIAGGTIIGYLLGGAIGRSMDEVDQNCIGQIMEHAEDGQDIIWNNPQNGAVYEVSPERTYQQNNGEYCREYIAESDIGGKKQTTYGTACRQVDGSWKIKS</sequence>
<comment type="subcellular location">
    <subcellularLocation>
        <location evidence="1">Cell outer membrane</location>
        <topology evidence="1">Lipid-anchor</topology>
    </subcellularLocation>
</comment>
<feature type="domain" description="Surface antigen" evidence="6">
    <location>
        <begin position="139"/>
        <end position="204"/>
    </location>
</feature>
<dbReference type="InterPro" id="IPR008816">
    <property type="entry name" value="Gly_zipper_2TM_dom"/>
</dbReference>
<comment type="similarity">
    <text evidence="2">Belongs to the rickettsiale 17 kDa surface antigen family.</text>
</comment>
<name>A0ABS3F4T6_9PROT</name>
<dbReference type="Pfam" id="PF16998">
    <property type="entry name" value="17kDa_Anti_2"/>
    <property type="match status" value="1"/>
</dbReference>